<sequence>MFFFTVLLRYSQVDQPALVKQTHSMEACVARFSALMKRCCKREKPENI</sequence>
<reference evidence="1" key="1">
    <citation type="submission" date="2014-11" db="EMBL/GenBank/DDBJ databases">
        <authorList>
            <person name="Amaro Gonzalez C."/>
        </authorList>
    </citation>
    <scope>NUCLEOTIDE SEQUENCE</scope>
</reference>
<reference evidence="1" key="2">
    <citation type="journal article" date="2015" name="Fish Shellfish Immunol.">
        <title>Early steps in the European eel (Anguilla anguilla)-Vibrio vulnificus interaction in the gills: Role of the RtxA13 toxin.</title>
        <authorList>
            <person name="Callol A."/>
            <person name="Pajuelo D."/>
            <person name="Ebbesson L."/>
            <person name="Teles M."/>
            <person name="MacKenzie S."/>
            <person name="Amaro C."/>
        </authorList>
    </citation>
    <scope>NUCLEOTIDE SEQUENCE</scope>
</reference>
<proteinExistence type="predicted"/>
<protein>
    <submittedName>
        <fullName evidence="1">Uncharacterized protein</fullName>
    </submittedName>
</protein>
<name>A0A0E9SBC0_ANGAN</name>
<accession>A0A0E9SBC0</accession>
<dbReference type="AlphaFoldDB" id="A0A0E9SBC0"/>
<organism evidence="1">
    <name type="scientific">Anguilla anguilla</name>
    <name type="common">European freshwater eel</name>
    <name type="synonym">Muraena anguilla</name>
    <dbReference type="NCBI Taxonomy" id="7936"/>
    <lineage>
        <taxon>Eukaryota</taxon>
        <taxon>Metazoa</taxon>
        <taxon>Chordata</taxon>
        <taxon>Craniata</taxon>
        <taxon>Vertebrata</taxon>
        <taxon>Euteleostomi</taxon>
        <taxon>Actinopterygii</taxon>
        <taxon>Neopterygii</taxon>
        <taxon>Teleostei</taxon>
        <taxon>Anguilliformes</taxon>
        <taxon>Anguillidae</taxon>
        <taxon>Anguilla</taxon>
    </lineage>
</organism>
<dbReference type="EMBL" id="GBXM01070597">
    <property type="protein sequence ID" value="JAH37980.1"/>
    <property type="molecule type" value="Transcribed_RNA"/>
</dbReference>
<evidence type="ECO:0000313" key="1">
    <source>
        <dbReference type="EMBL" id="JAH37980.1"/>
    </source>
</evidence>